<dbReference type="EMBL" id="SHOA02000005">
    <property type="protein sequence ID" value="TDH73722.1"/>
    <property type="molecule type" value="Genomic_DNA"/>
</dbReference>
<feature type="region of interest" description="Disordered" evidence="1">
    <location>
        <begin position="413"/>
        <end position="444"/>
    </location>
</feature>
<feature type="compositionally biased region" description="Basic and acidic residues" evidence="1">
    <location>
        <begin position="422"/>
        <end position="437"/>
    </location>
</feature>
<name>A0A976NZY6_BRELC</name>
<keyword evidence="3" id="KW-1185">Reference proteome</keyword>
<dbReference type="Proteomes" id="UP000294530">
    <property type="component" value="Unassembled WGS sequence"/>
</dbReference>
<comment type="caution">
    <text evidence="2">The sequence shown here is derived from an EMBL/GenBank/DDBJ whole genome shotgun (WGS) entry which is preliminary data.</text>
</comment>
<reference evidence="2 3" key="1">
    <citation type="journal article" date="2021" name="Genome Biol.">
        <title>AFLAP: assembly-free linkage analysis pipeline using k-mers from genome sequencing data.</title>
        <authorList>
            <person name="Fletcher K."/>
            <person name="Zhang L."/>
            <person name="Gil J."/>
            <person name="Han R."/>
            <person name="Cavanaugh K."/>
            <person name="Michelmore R."/>
        </authorList>
    </citation>
    <scope>NUCLEOTIDE SEQUENCE [LARGE SCALE GENOMIC DNA]</scope>
    <source>
        <strain evidence="2 3">SF5</strain>
    </source>
</reference>
<sequence length="444" mass="50157">MRVTSDRPTVPSFTPSIEPRRVQLSDYELLTRVQRVSVPDTNLDLDHLSSSRGWKRVRGCTHGTHVRIHSSNNPHECRIVVKSEISAPASELLSLLRSPTESESNALLQALYGSQFIYSSVIHAIPCVERRVLSSPRSHSTTQLLGTQQLTVRTITFAHKSRFGSFRQQSSRTRLKQHHKNEQGCFVDLVTPRPNGFQLAFCTLEAADILAGKAPADRVVTLHPISGYLVAHPKPHKPETLEITFHAVFPGTVPGACDSQVAHARLVCIGRGIGRLEKVLRRRRRFRRHQRTVQGRVWQLLLHPFRGLGLVAFHEGIDQGTHHNWHCIVCTRSFLPTLRKSWRRCDLCAYRICAEPPCCADEHVTIYNRYVAPLLVCARCRECIGERERSSGQFRGGAEEDVCYTGVTLRFMSPPESELEPESERDPSGLSLDRYRQSSDGIEQ</sequence>
<dbReference type="KEGG" id="blac:94351281"/>
<protein>
    <recommendedName>
        <fullName evidence="4">FYVE-type domain-containing protein</fullName>
    </recommendedName>
</protein>
<gene>
    <name evidence="2" type="ORF">CCR75_007552</name>
</gene>
<evidence type="ECO:0000313" key="3">
    <source>
        <dbReference type="Proteomes" id="UP000294530"/>
    </source>
</evidence>
<proteinExistence type="predicted"/>
<dbReference type="PANTHER" id="PTHR43102:SF2">
    <property type="entry name" value="GAF DOMAIN-CONTAINING PROTEIN"/>
    <property type="match status" value="1"/>
</dbReference>
<dbReference type="GeneID" id="94351281"/>
<accession>A0A976NZY6</accession>
<organism evidence="2 3">
    <name type="scientific">Bremia lactucae</name>
    <name type="common">Lettuce downy mildew</name>
    <dbReference type="NCBI Taxonomy" id="4779"/>
    <lineage>
        <taxon>Eukaryota</taxon>
        <taxon>Sar</taxon>
        <taxon>Stramenopiles</taxon>
        <taxon>Oomycota</taxon>
        <taxon>Peronosporomycetes</taxon>
        <taxon>Peronosporales</taxon>
        <taxon>Peronosporaceae</taxon>
        <taxon>Bremia</taxon>
    </lineage>
</organism>
<evidence type="ECO:0000256" key="1">
    <source>
        <dbReference type="SAM" id="MobiDB-lite"/>
    </source>
</evidence>
<evidence type="ECO:0000313" key="2">
    <source>
        <dbReference type="EMBL" id="TDH73722.1"/>
    </source>
</evidence>
<dbReference type="AlphaFoldDB" id="A0A976NZY6"/>
<dbReference type="PANTHER" id="PTHR43102">
    <property type="entry name" value="SLR1143 PROTEIN"/>
    <property type="match status" value="1"/>
</dbReference>
<dbReference type="RefSeq" id="XP_067823220.1">
    <property type="nucleotide sequence ID" value="XM_067965610.1"/>
</dbReference>
<dbReference type="OrthoDB" id="116146at2759"/>
<evidence type="ECO:0008006" key="4">
    <source>
        <dbReference type="Google" id="ProtNLM"/>
    </source>
</evidence>